<gene>
    <name evidence="2" type="primary">LOC125543407</name>
</gene>
<reference evidence="2" key="3">
    <citation type="submission" date="2022-06" db="UniProtKB">
        <authorList>
            <consortium name="EnsemblPlants"/>
        </authorList>
    </citation>
    <scope>IDENTIFICATION</scope>
</reference>
<dbReference type="InterPro" id="IPR001375">
    <property type="entry name" value="Peptidase_S9_cat"/>
</dbReference>
<dbReference type="Proteomes" id="UP000015106">
    <property type="component" value="Chromosome 3"/>
</dbReference>
<name>A0A8R7PQX5_TRIUA</name>
<dbReference type="GO" id="GO:0008236">
    <property type="term" value="F:serine-type peptidase activity"/>
    <property type="evidence" value="ECO:0007669"/>
    <property type="project" value="InterPro"/>
</dbReference>
<evidence type="ECO:0000259" key="1">
    <source>
        <dbReference type="Pfam" id="PF00326"/>
    </source>
</evidence>
<keyword evidence="3" id="KW-1185">Reference proteome</keyword>
<evidence type="ECO:0000313" key="2">
    <source>
        <dbReference type="EnsemblPlants" id="TuG1812G0300001828.01.T01"/>
    </source>
</evidence>
<feature type="domain" description="Peptidase S9 prolyl oligopeptidase catalytic" evidence="1">
    <location>
        <begin position="83"/>
        <end position="129"/>
    </location>
</feature>
<dbReference type="Gene3D" id="3.40.50.1820">
    <property type="entry name" value="alpha/beta hydrolase"/>
    <property type="match status" value="1"/>
</dbReference>
<dbReference type="Pfam" id="PF00326">
    <property type="entry name" value="Peptidase_S9"/>
    <property type="match status" value="1"/>
</dbReference>
<dbReference type="RefSeq" id="XP_048562695.1">
    <property type="nucleotide sequence ID" value="XM_048706738.1"/>
</dbReference>
<dbReference type="Gramene" id="TuG1812G0300001828.01.T01">
    <property type="protein sequence ID" value="TuG1812G0300001828.01.T01"/>
    <property type="gene ID" value="TuG1812G0300001828.01"/>
</dbReference>
<protein>
    <recommendedName>
        <fullName evidence="1">Peptidase S9 prolyl oligopeptidase catalytic domain-containing protein</fullName>
    </recommendedName>
</protein>
<reference evidence="3" key="1">
    <citation type="journal article" date="2013" name="Nature">
        <title>Draft genome of the wheat A-genome progenitor Triticum urartu.</title>
        <authorList>
            <person name="Ling H.Q."/>
            <person name="Zhao S."/>
            <person name="Liu D."/>
            <person name="Wang J."/>
            <person name="Sun H."/>
            <person name="Zhang C."/>
            <person name="Fan H."/>
            <person name="Li D."/>
            <person name="Dong L."/>
            <person name="Tao Y."/>
            <person name="Gao C."/>
            <person name="Wu H."/>
            <person name="Li Y."/>
            <person name="Cui Y."/>
            <person name="Guo X."/>
            <person name="Zheng S."/>
            <person name="Wang B."/>
            <person name="Yu K."/>
            <person name="Liang Q."/>
            <person name="Yang W."/>
            <person name="Lou X."/>
            <person name="Chen J."/>
            <person name="Feng M."/>
            <person name="Jian J."/>
            <person name="Zhang X."/>
            <person name="Luo G."/>
            <person name="Jiang Y."/>
            <person name="Liu J."/>
            <person name="Wang Z."/>
            <person name="Sha Y."/>
            <person name="Zhang B."/>
            <person name="Wu H."/>
            <person name="Tang D."/>
            <person name="Shen Q."/>
            <person name="Xue P."/>
            <person name="Zou S."/>
            <person name="Wang X."/>
            <person name="Liu X."/>
            <person name="Wang F."/>
            <person name="Yang Y."/>
            <person name="An X."/>
            <person name="Dong Z."/>
            <person name="Zhang K."/>
            <person name="Zhang X."/>
            <person name="Luo M.C."/>
            <person name="Dvorak J."/>
            <person name="Tong Y."/>
            <person name="Wang J."/>
            <person name="Yang H."/>
            <person name="Li Z."/>
            <person name="Wang D."/>
            <person name="Zhang A."/>
            <person name="Wang J."/>
        </authorList>
    </citation>
    <scope>NUCLEOTIDE SEQUENCE</scope>
    <source>
        <strain evidence="3">cv. G1812</strain>
    </source>
</reference>
<dbReference type="GeneID" id="125543407"/>
<dbReference type="EnsemblPlants" id="TuG1812G0300001828.01.T01">
    <property type="protein sequence ID" value="TuG1812G0300001828.01.T01"/>
    <property type="gene ID" value="TuG1812G0300001828.01"/>
</dbReference>
<evidence type="ECO:0000313" key="3">
    <source>
        <dbReference type="Proteomes" id="UP000015106"/>
    </source>
</evidence>
<dbReference type="InterPro" id="IPR029058">
    <property type="entry name" value="AB_hydrolase_fold"/>
</dbReference>
<dbReference type="GO" id="GO:0006508">
    <property type="term" value="P:proteolysis"/>
    <property type="evidence" value="ECO:0007669"/>
    <property type="project" value="InterPro"/>
</dbReference>
<sequence length="131" mass="14729">MSCCGGSCECGSSCRGAQCGEQSIDSLYGHDDIHGLDYWAKKRADYLSSEPPDVVFVKLIHEVLFTARKSRMESSGTTARRRAAHLKILLLHGDADPEVPYETSIWYAEFLRTSGFSVDFRTFNGLQHFWT</sequence>
<dbReference type="AlphaFoldDB" id="A0A8R7PQX5"/>
<organism evidence="2 3">
    <name type="scientific">Triticum urartu</name>
    <name type="common">Red wild einkorn</name>
    <name type="synonym">Crithodium urartu</name>
    <dbReference type="NCBI Taxonomy" id="4572"/>
    <lineage>
        <taxon>Eukaryota</taxon>
        <taxon>Viridiplantae</taxon>
        <taxon>Streptophyta</taxon>
        <taxon>Embryophyta</taxon>
        <taxon>Tracheophyta</taxon>
        <taxon>Spermatophyta</taxon>
        <taxon>Magnoliopsida</taxon>
        <taxon>Liliopsida</taxon>
        <taxon>Poales</taxon>
        <taxon>Poaceae</taxon>
        <taxon>BOP clade</taxon>
        <taxon>Pooideae</taxon>
        <taxon>Triticodae</taxon>
        <taxon>Triticeae</taxon>
        <taxon>Triticinae</taxon>
        <taxon>Triticum</taxon>
    </lineage>
</organism>
<proteinExistence type="predicted"/>
<dbReference type="SUPFAM" id="SSF53474">
    <property type="entry name" value="alpha/beta-Hydrolases"/>
    <property type="match status" value="1"/>
</dbReference>
<dbReference type="PANTHER" id="PTHR46234">
    <property type="entry name" value="ALPHA/BETA-HYDROLASES SUPERFAMILY PROTEIN"/>
    <property type="match status" value="1"/>
</dbReference>
<reference evidence="2" key="2">
    <citation type="submission" date="2018-03" db="EMBL/GenBank/DDBJ databases">
        <title>The Triticum urartu genome reveals the dynamic nature of wheat genome evolution.</title>
        <authorList>
            <person name="Ling H."/>
            <person name="Ma B."/>
            <person name="Shi X."/>
            <person name="Liu H."/>
            <person name="Dong L."/>
            <person name="Sun H."/>
            <person name="Cao Y."/>
            <person name="Gao Q."/>
            <person name="Zheng S."/>
            <person name="Li Y."/>
            <person name="Yu Y."/>
            <person name="Du H."/>
            <person name="Qi M."/>
            <person name="Li Y."/>
            <person name="Yu H."/>
            <person name="Cui Y."/>
            <person name="Wang N."/>
            <person name="Chen C."/>
            <person name="Wu H."/>
            <person name="Zhao Y."/>
            <person name="Zhang J."/>
            <person name="Li Y."/>
            <person name="Zhou W."/>
            <person name="Zhang B."/>
            <person name="Hu W."/>
            <person name="Eijk M."/>
            <person name="Tang J."/>
            <person name="Witsenboer H."/>
            <person name="Zhao S."/>
            <person name="Li Z."/>
            <person name="Zhang A."/>
            <person name="Wang D."/>
            <person name="Liang C."/>
        </authorList>
    </citation>
    <scope>NUCLEOTIDE SEQUENCE [LARGE SCALE GENOMIC DNA]</scope>
    <source>
        <strain evidence="2">cv. G1812</strain>
    </source>
</reference>
<accession>A0A8R7PQX5</accession>